<evidence type="ECO:0000313" key="2">
    <source>
        <dbReference type="EnsemblMetazoa" id="CJA20519.1"/>
    </source>
</evidence>
<proteinExistence type="predicted"/>
<dbReference type="Proteomes" id="UP000005237">
    <property type="component" value="Unassembled WGS sequence"/>
</dbReference>
<protein>
    <submittedName>
        <fullName evidence="2">Uncharacterized protein</fullName>
    </submittedName>
</protein>
<feature type="compositionally biased region" description="Basic and acidic residues" evidence="1">
    <location>
        <begin position="7"/>
        <end position="16"/>
    </location>
</feature>
<name>A0A8R1I6U5_CAEJA</name>
<dbReference type="AlphaFoldDB" id="A0A8R1I6U5"/>
<evidence type="ECO:0000313" key="3">
    <source>
        <dbReference type="Proteomes" id="UP000005237"/>
    </source>
</evidence>
<reference evidence="2" key="2">
    <citation type="submission" date="2022-06" db="UniProtKB">
        <authorList>
            <consortium name="EnsemblMetazoa"/>
        </authorList>
    </citation>
    <scope>IDENTIFICATION</scope>
    <source>
        <strain evidence="2">DF5081</strain>
    </source>
</reference>
<evidence type="ECO:0000256" key="1">
    <source>
        <dbReference type="SAM" id="MobiDB-lite"/>
    </source>
</evidence>
<feature type="region of interest" description="Disordered" evidence="1">
    <location>
        <begin position="1"/>
        <end position="29"/>
    </location>
</feature>
<keyword evidence="3" id="KW-1185">Reference proteome</keyword>
<organism evidence="2 3">
    <name type="scientific">Caenorhabditis japonica</name>
    <dbReference type="NCBI Taxonomy" id="281687"/>
    <lineage>
        <taxon>Eukaryota</taxon>
        <taxon>Metazoa</taxon>
        <taxon>Ecdysozoa</taxon>
        <taxon>Nematoda</taxon>
        <taxon>Chromadorea</taxon>
        <taxon>Rhabditida</taxon>
        <taxon>Rhabditina</taxon>
        <taxon>Rhabditomorpha</taxon>
        <taxon>Rhabditoidea</taxon>
        <taxon>Rhabditidae</taxon>
        <taxon>Peloderinae</taxon>
        <taxon>Caenorhabditis</taxon>
    </lineage>
</organism>
<accession>A0A8R1I6U5</accession>
<dbReference type="EnsemblMetazoa" id="CJA20519.1">
    <property type="protein sequence ID" value="CJA20519.1"/>
    <property type="gene ID" value="WBGene00176091"/>
</dbReference>
<sequence length="29" mass="3401">MGLFSEPAKKANDRKNQQKIQRKFGDCFD</sequence>
<reference evidence="3" key="1">
    <citation type="submission" date="2010-08" db="EMBL/GenBank/DDBJ databases">
        <authorList>
            <consortium name="Caenorhabditis japonica Sequencing Consortium"/>
            <person name="Wilson R.K."/>
        </authorList>
    </citation>
    <scope>NUCLEOTIDE SEQUENCE [LARGE SCALE GENOMIC DNA]</scope>
    <source>
        <strain evidence="3">DF5081</strain>
    </source>
</reference>